<evidence type="ECO:0000313" key="3">
    <source>
        <dbReference type="Proteomes" id="UP001607303"/>
    </source>
</evidence>
<feature type="compositionally biased region" description="Acidic residues" evidence="1">
    <location>
        <begin position="49"/>
        <end position="61"/>
    </location>
</feature>
<evidence type="ECO:0000313" key="2">
    <source>
        <dbReference type="EMBL" id="KAL2742853.1"/>
    </source>
</evidence>
<comment type="caution">
    <text evidence="2">The sequence shown here is derived from an EMBL/GenBank/DDBJ whole genome shotgun (WGS) entry which is preliminary data.</text>
</comment>
<name>A0ABD2CCR1_VESMC</name>
<organism evidence="2 3">
    <name type="scientific">Vespula maculifrons</name>
    <name type="common">Eastern yellow jacket</name>
    <name type="synonym">Wasp</name>
    <dbReference type="NCBI Taxonomy" id="7453"/>
    <lineage>
        <taxon>Eukaryota</taxon>
        <taxon>Metazoa</taxon>
        <taxon>Ecdysozoa</taxon>
        <taxon>Arthropoda</taxon>
        <taxon>Hexapoda</taxon>
        <taxon>Insecta</taxon>
        <taxon>Pterygota</taxon>
        <taxon>Neoptera</taxon>
        <taxon>Endopterygota</taxon>
        <taxon>Hymenoptera</taxon>
        <taxon>Apocrita</taxon>
        <taxon>Aculeata</taxon>
        <taxon>Vespoidea</taxon>
        <taxon>Vespidae</taxon>
        <taxon>Vespinae</taxon>
        <taxon>Vespula</taxon>
    </lineage>
</organism>
<evidence type="ECO:0000256" key="1">
    <source>
        <dbReference type="SAM" id="MobiDB-lite"/>
    </source>
</evidence>
<gene>
    <name evidence="2" type="ORF">V1477_008342</name>
</gene>
<dbReference type="Proteomes" id="UP001607303">
    <property type="component" value="Unassembled WGS sequence"/>
</dbReference>
<dbReference type="AlphaFoldDB" id="A0ABD2CCR1"/>
<proteinExistence type="predicted"/>
<keyword evidence="3" id="KW-1185">Reference proteome</keyword>
<accession>A0ABD2CCR1</accession>
<dbReference type="EMBL" id="JAYRBN010000056">
    <property type="protein sequence ID" value="KAL2742853.1"/>
    <property type="molecule type" value="Genomic_DNA"/>
</dbReference>
<reference evidence="2 3" key="1">
    <citation type="journal article" date="2024" name="Ann. Entomol. Soc. Am.">
        <title>Genomic analyses of the southern and eastern yellowjacket wasps (Hymenoptera: Vespidae) reveal evolutionary signatures of social life.</title>
        <authorList>
            <person name="Catto M.A."/>
            <person name="Caine P.B."/>
            <person name="Orr S.E."/>
            <person name="Hunt B.G."/>
            <person name="Goodisman M.A.D."/>
        </authorList>
    </citation>
    <scope>NUCLEOTIDE SEQUENCE [LARGE SCALE GENOMIC DNA]</scope>
    <source>
        <strain evidence="2">232</strain>
        <tissue evidence="2">Head and thorax</tissue>
    </source>
</reference>
<sequence length="69" mass="7956">MHMGPVKLDSARFSRKCDISVSTEFPTTLRNRFPVSCRKWMTTTRTTNNDDDDDDDDDGNVNDEQRAND</sequence>
<feature type="region of interest" description="Disordered" evidence="1">
    <location>
        <begin position="40"/>
        <end position="69"/>
    </location>
</feature>
<protein>
    <submittedName>
        <fullName evidence="2">Uncharacterized protein</fullName>
    </submittedName>
</protein>
<feature type="non-terminal residue" evidence="2">
    <location>
        <position position="69"/>
    </location>
</feature>